<keyword evidence="6" id="KW-0325">Glycoprotein</keyword>
<keyword evidence="2" id="KW-1003">Cell membrane</keyword>
<evidence type="ECO:0000256" key="7">
    <source>
        <dbReference type="ARBA" id="ARBA00023288"/>
    </source>
</evidence>
<dbReference type="GO" id="GO:0098552">
    <property type="term" value="C:side of membrane"/>
    <property type="evidence" value="ECO:0007669"/>
    <property type="project" value="UniProtKB-KW"/>
</dbReference>
<sequence length="213" mass="21700">MLSNTIIALSLLPVSLAHFTLDWPKSRGASETTAENFPCGGYNDVGQRTDFPLSGGPLQLKMGHDQTNVAVYLAVGSNPGSSFNTVVRQQFVVTGLGDFCIGQTNMPGNLSDGTQATIQVVSNAHGGGGLYQCTDVTLRSGPIIDKSNHCINNTNIAISQENLSGNPNGTSSGTSPSGSGTAAAPSSKPGAAAHVKVASWALGLVGIVGFAVL</sequence>
<evidence type="ECO:0000256" key="5">
    <source>
        <dbReference type="ARBA" id="ARBA00023136"/>
    </source>
</evidence>
<gene>
    <name evidence="11" type="ORF">CC86DRAFT_379331</name>
</gene>
<dbReference type="PANTHER" id="PTHR34992:SF1">
    <property type="entry name" value="COPPER ACQUISITION FACTOR BIM1-LIKE DOMAIN-CONTAINING PROTEIN"/>
    <property type="match status" value="1"/>
</dbReference>
<evidence type="ECO:0000256" key="6">
    <source>
        <dbReference type="ARBA" id="ARBA00023180"/>
    </source>
</evidence>
<protein>
    <recommendedName>
        <fullName evidence="10">Copper acquisition factor BIM1-like domain-containing protein</fullName>
    </recommendedName>
</protein>
<reference evidence="11" key="1">
    <citation type="journal article" date="2020" name="Stud. Mycol.">
        <title>101 Dothideomycetes genomes: a test case for predicting lifestyles and emergence of pathogens.</title>
        <authorList>
            <person name="Haridas S."/>
            <person name="Albert R."/>
            <person name="Binder M."/>
            <person name="Bloem J."/>
            <person name="Labutti K."/>
            <person name="Salamov A."/>
            <person name="Andreopoulos B."/>
            <person name="Baker S."/>
            <person name="Barry K."/>
            <person name="Bills G."/>
            <person name="Bluhm B."/>
            <person name="Cannon C."/>
            <person name="Castanera R."/>
            <person name="Culley D."/>
            <person name="Daum C."/>
            <person name="Ezra D."/>
            <person name="Gonzalez J."/>
            <person name="Henrissat B."/>
            <person name="Kuo A."/>
            <person name="Liang C."/>
            <person name="Lipzen A."/>
            <person name="Lutzoni F."/>
            <person name="Magnuson J."/>
            <person name="Mondo S."/>
            <person name="Nolan M."/>
            <person name="Ohm R."/>
            <person name="Pangilinan J."/>
            <person name="Park H.-J."/>
            <person name="Ramirez L."/>
            <person name="Alfaro M."/>
            <person name="Sun H."/>
            <person name="Tritt A."/>
            <person name="Yoshinaga Y."/>
            <person name="Zwiers L.-H."/>
            <person name="Turgeon B."/>
            <person name="Goodwin S."/>
            <person name="Spatafora J."/>
            <person name="Crous P."/>
            <person name="Grigoriev I."/>
        </authorList>
    </citation>
    <scope>NUCLEOTIDE SEQUENCE</scope>
    <source>
        <strain evidence="11">CBS 113818</strain>
    </source>
</reference>
<feature type="signal peptide" evidence="9">
    <location>
        <begin position="1"/>
        <end position="17"/>
    </location>
</feature>
<evidence type="ECO:0000256" key="9">
    <source>
        <dbReference type="SAM" id="SignalP"/>
    </source>
</evidence>
<dbReference type="InterPro" id="IPR046530">
    <property type="entry name" value="BIM1-like_dom"/>
</dbReference>
<keyword evidence="7" id="KW-0449">Lipoprotein</keyword>
<comment type="subcellular location">
    <subcellularLocation>
        <location evidence="1">Cell membrane</location>
        <topology evidence="1">Lipid-anchor</topology>
        <topology evidence="1">GPI-anchor</topology>
    </subcellularLocation>
</comment>
<dbReference type="Pfam" id="PF20238">
    <property type="entry name" value="BIM1-like_dom"/>
    <property type="match status" value="1"/>
</dbReference>
<name>A0A6A7AAS9_9PLEO</name>
<dbReference type="AlphaFoldDB" id="A0A6A7AAS9"/>
<feature type="domain" description="Copper acquisition factor BIM1-like" evidence="10">
    <location>
        <begin position="17"/>
        <end position="154"/>
    </location>
</feature>
<organism evidence="11 12">
    <name type="scientific">Ophiobolus disseminans</name>
    <dbReference type="NCBI Taxonomy" id="1469910"/>
    <lineage>
        <taxon>Eukaryota</taxon>
        <taxon>Fungi</taxon>
        <taxon>Dikarya</taxon>
        <taxon>Ascomycota</taxon>
        <taxon>Pezizomycotina</taxon>
        <taxon>Dothideomycetes</taxon>
        <taxon>Pleosporomycetidae</taxon>
        <taxon>Pleosporales</taxon>
        <taxon>Pleosporineae</taxon>
        <taxon>Phaeosphaeriaceae</taxon>
        <taxon>Ophiobolus</taxon>
    </lineage>
</organism>
<evidence type="ECO:0000256" key="4">
    <source>
        <dbReference type="ARBA" id="ARBA00022729"/>
    </source>
</evidence>
<accession>A0A6A7AAS9</accession>
<dbReference type="EMBL" id="MU006220">
    <property type="protein sequence ID" value="KAF2829819.1"/>
    <property type="molecule type" value="Genomic_DNA"/>
</dbReference>
<evidence type="ECO:0000256" key="8">
    <source>
        <dbReference type="SAM" id="MobiDB-lite"/>
    </source>
</evidence>
<dbReference type="CDD" id="cd21176">
    <property type="entry name" value="LPMO_auxiliary-like"/>
    <property type="match status" value="1"/>
</dbReference>
<feature type="chain" id="PRO_5025467026" description="Copper acquisition factor BIM1-like domain-containing protein" evidence="9">
    <location>
        <begin position="18"/>
        <end position="213"/>
    </location>
</feature>
<evidence type="ECO:0000256" key="2">
    <source>
        <dbReference type="ARBA" id="ARBA00022475"/>
    </source>
</evidence>
<dbReference type="InterPro" id="IPR046936">
    <property type="entry name" value="BIM1-like"/>
</dbReference>
<dbReference type="GO" id="GO:0005886">
    <property type="term" value="C:plasma membrane"/>
    <property type="evidence" value="ECO:0007669"/>
    <property type="project" value="UniProtKB-SubCell"/>
</dbReference>
<feature type="region of interest" description="Disordered" evidence="8">
    <location>
        <begin position="161"/>
        <end position="188"/>
    </location>
</feature>
<dbReference type="PANTHER" id="PTHR34992">
    <property type="entry name" value="HYPHAL ANASTAMOSIS-7 PROTEIN"/>
    <property type="match status" value="1"/>
</dbReference>
<keyword evidence="5" id="KW-0472">Membrane</keyword>
<dbReference type="Proteomes" id="UP000799424">
    <property type="component" value="Unassembled WGS sequence"/>
</dbReference>
<evidence type="ECO:0000313" key="12">
    <source>
        <dbReference type="Proteomes" id="UP000799424"/>
    </source>
</evidence>
<evidence type="ECO:0000313" key="11">
    <source>
        <dbReference type="EMBL" id="KAF2829819.1"/>
    </source>
</evidence>
<evidence type="ECO:0000259" key="10">
    <source>
        <dbReference type="Pfam" id="PF20238"/>
    </source>
</evidence>
<proteinExistence type="predicted"/>
<keyword evidence="4 9" id="KW-0732">Signal</keyword>
<keyword evidence="12" id="KW-1185">Reference proteome</keyword>
<evidence type="ECO:0000256" key="1">
    <source>
        <dbReference type="ARBA" id="ARBA00004609"/>
    </source>
</evidence>
<evidence type="ECO:0000256" key="3">
    <source>
        <dbReference type="ARBA" id="ARBA00022622"/>
    </source>
</evidence>
<dbReference type="OrthoDB" id="2146436at2759"/>
<feature type="compositionally biased region" description="Low complexity" evidence="8">
    <location>
        <begin position="164"/>
        <end position="188"/>
    </location>
</feature>
<keyword evidence="3" id="KW-0336">GPI-anchor</keyword>